<dbReference type="PANTHER" id="PTHR32309">
    <property type="entry name" value="TYROSINE-PROTEIN KINASE"/>
    <property type="match status" value="1"/>
</dbReference>
<dbReference type="AlphaFoldDB" id="A0A366F3F6"/>
<dbReference type="GO" id="GO:0004713">
    <property type="term" value="F:protein tyrosine kinase activity"/>
    <property type="evidence" value="ECO:0007669"/>
    <property type="project" value="TreeGrafter"/>
</dbReference>
<dbReference type="InterPro" id="IPR050445">
    <property type="entry name" value="Bact_polysacc_biosynth/exp"/>
</dbReference>
<dbReference type="EMBL" id="QNRK01000024">
    <property type="protein sequence ID" value="RBP08686.1"/>
    <property type="molecule type" value="Genomic_DNA"/>
</dbReference>
<keyword evidence="1" id="KW-0175">Coiled coil</keyword>
<keyword evidence="2" id="KW-0812">Transmembrane</keyword>
<protein>
    <submittedName>
        <fullName evidence="3">Capsular polysaccharide transport system permease protein</fullName>
    </submittedName>
</protein>
<sequence length="424" mass="45658">MSDSDVEKPPATRTDPAKSAIAVMAGEGVPAIAEASLKTLAVRPQLLTAMADAPAFEPQAGAIGWRWLFVLTVVLPMAAACVYLLTYAAPRYASSVSFIIRSATPQAAAAPLSSVTQGASSTIALDETNAVQAYLTSRDVVDELAKNDNLRAILGRADKDFLFRYPTFWLPDNKEYLYERFQWMADVNVDPITNISTIEVNAFTAEDAKAVAEAMLGYAEALVNQMNERAYKDGLDNAERSVTEAKDDLDSVESALKAFRNASGSVDPSLVAQSKLQVIQGLSTELAEVEASIAQQATIAPNAPSLAGLRAQADSYRKEIGKRQLEIAGSVGSEAAKLEQYEKLVLQRDLAGKALAVASAERDQAQQDTESQHLYVQLISKPNLSTDFAKYPRVSLDLLALLAICLGVFFLLRQLGGIAAEHRL</sequence>
<feature type="transmembrane region" description="Helical" evidence="2">
    <location>
        <begin position="398"/>
        <end position="420"/>
    </location>
</feature>
<evidence type="ECO:0000256" key="1">
    <source>
        <dbReference type="SAM" id="Coils"/>
    </source>
</evidence>
<organism evidence="3 4">
    <name type="scientific">Roseiarcus fermentans</name>
    <dbReference type="NCBI Taxonomy" id="1473586"/>
    <lineage>
        <taxon>Bacteria</taxon>
        <taxon>Pseudomonadati</taxon>
        <taxon>Pseudomonadota</taxon>
        <taxon>Alphaproteobacteria</taxon>
        <taxon>Hyphomicrobiales</taxon>
        <taxon>Roseiarcaceae</taxon>
        <taxon>Roseiarcus</taxon>
    </lineage>
</organism>
<keyword evidence="2" id="KW-0472">Membrane</keyword>
<evidence type="ECO:0000256" key="2">
    <source>
        <dbReference type="SAM" id="Phobius"/>
    </source>
</evidence>
<proteinExistence type="predicted"/>
<dbReference type="RefSeq" id="WP_113891065.1">
    <property type="nucleotide sequence ID" value="NZ_QNRK01000024.1"/>
</dbReference>
<dbReference type="Proteomes" id="UP000253529">
    <property type="component" value="Unassembled WGS sequence"/>
</dbReference>
<evidence type="ECO:0000313" key="3">
    <source>
        <dbReference type="EMBL" id="RBP08686.1"/>
    </source>
</evidence>
<keyword evidence="2" id="KW-1133">Transmembrane helix</keyword>
<reference evidence="3 4" key="1">
    <citation type="submission" date="2018-06" db="EMBL/GenBank/DDBJ databases">
        <title>Genomic Encyclopedia of Type Strains, Phase IV (KMG-IV): sequencing the most valuable type-strain genomes for metagenomic binning, comparative biology and taxonomic classification.</title>
        <authorList>
            <person name="Goeker M."/>
        </authorList>
    </citation>
    <scope>NUCLEOTIDE SEQUENCE [LARGE SCALE GENOMIC DNA]</scope>
    <source>
        <strain evidence="3 4">DSM 24875</strain>
    </source>
</reference>
<accession>A0A366F3F6</accession>
<feature type="coiled-coil region" evidence="1">
    <location>
        <begin position="235"/>
        <end position="262"/>
    </location>
</feature>
<dbReference type="GO" id="GO:0005886">
    <property type="term" value="C:plasma membrane"/>
    <property type="evidence" value="ECO:0007669"/>
    <property type="project" value="TreeGrafter"/>
</dbReference>
<dbReference type="OrthoDB" id="1523414at2"/>
<name>A0A366F3F6_9HYPH</name>
<comment type="caution">
    <text evidence="3">The sequence shown here is derived from an EMBL/GenBank/DDBJ whole genome shotgun (WGS) entry which is preliminary data.</text>
</comment>
<keyword evidence="4" id="KW-1185">Reference proteome</keyword>
<feature type="transmembrane region" description="Helical" evidence="2">
    <location>
        <begin position="65"/>
        <end position="85"/>
    </location>
</feature>
<evidence type="ECO:0000313" key="4">
    <source>
        <dbReference type="Proteomes" id="UP000253529"/>
    </source>
</evidence>
<gene>
    <name evidence="3" type="ORF">DFR50_12473</name>
</gene>
<dbReference type="PANTHER" id="PTHR32309:SF13">
    <property type="entry name" value="FERRIC ENTEROBACTIN TRANSPORT PROTEIN FEPE"/>
    <property type="match status" value="1"/>
</dbReference>